<dbReference type="InterPro" id="IPR045857">
    <property type="entry name" value="O16G_dom_2"/>
</dbReference>
<comment type="similarity">
    <text evidence="2">Belongs to the glycosyl hydrolase 13 family.</text>
</comment>
<evidence type="ECO:0000256" key="1">
    <source>
        <dbReference type="ARBA" id="ARBA00004496"/>
    </source>
</evidence>
<dbReference type="Gene3D" id="3.90.400.10">
    <property type="entry name" value="Oligo-1,6-glucosidase, Domain 2"/>
    <property type="match status" value="1"/>
</dbReference>
<dbReference type="InterPro" id="IPR017853">
    <property type="entry name" value="GH"/>
</dbReference>
<dbReference type="EMBL" id="FXAZ01000006">
    <property type="protein sequence ID" value="SMG55732.1"/>
    <property type="molecule type" value="Genomic_DNA"/>
</dbReference>
<evidence type="ECO:0000256" key="6">
    <source>
        <dbReference type="NCBIfam" id="TIGR02403"/>
    </source>
</evidence>
<keyword evidence="3" id="KW-0963">Cytoplasm</keyword>
<dbReference type="EC" id="3.2.1.93" evidence="6"/>
<dbReference type="SUPFAM" id="SSF51011">
    <property type="entry name" value="Glycosyl hydrolase domain"/>
    <property type="match status" value="1"/>
</dbReference>
<dbReference type="PANTHER" id="PTHR10357">
    <property type="entry name" value="ALPHA-AMYLASE FAMILY MEMBER"/>
    <property type="match status" value="1"/>
</dbReference>
<dbReference type="SMART" id="SM00642">
    <property type="entry name" value="Aamy"/>
    <property type="match status" value="1"/>
</dbReference>
<dbReference type="FunFam" id="3.90.400.10:FF:000002">
    <property type="entry name" value="Sucrose isomerase"/>
    <property type="match status" value="1"/>
</dbReference>
<evidence type="ECO:0000256" key="2">
    <source>
        <dbReference type="ARBA" id="ARBA00008061"/>
    </source>
</evidence>
<dbReference type="GO" id="GO:0008788">
    <property type="term" value="F:alpha,alpha-phosphotrehalase activity"/>
    <property type="evidence" value="ECO:0007669"/>
    <property type="project" value="UniProtKB-UniRule"/>
</dbReference>
<protein>
    <recommendedName>
        <fullName evidence="6">Alpha,alpha-phosphotrehalase</fullName>
        <ecNumber evidence="6">3.2.1.93</ecNumber>
    </recommendedName>
</protein>
<keyword evidence="5" id="KW-0326">Glycosidase</keyword>
<dbReference type="NCBIfam" id="TIGR02403">
    <property type="entry name" value="trehalose_treC"/>
    <property type="match status" value="1"/>
</dbReference>
<dbReference type="InterPro" id="IPR013780">
    <property type="entry name" value="Glyco_hydro_b"/>
</dbReference>
<evidence type="ECO:0000256" key="3">
    <source>
        <dbReference type="ARBA" id="ARBA00022490"/>
    </source>
</evidence>
<proteinExistence type="inferred from homology"/>
<keyword evidence="10" id="KW-1185">Reference proteome</keyword>
<dbReference type="Gene3D" id="2.60.40.1180">
    <property type="entry name" value="Golgi alpha-mannosidase II"/>
    <property type="match status" value="1"/>
</dbReference>
<dbReference type="InterPro" id="IPR006047">
    <property type="entry name" value="GH13_cat_dom"/>
</dbReference>
<evidence type="ECO:0000313" key="10">
    <source>
        <dbReference type="Proteomes" id="UP000193834"/>
    </source>
</evidence>
<feature type="domain" description="Glycosyl hydrolase family 13 catalytic" evidence="8">
    <location>
        <begin position="53"/>
        <end position="454"/>
    </location>
</feature>
<dbReference type="GO" id="GO:0005737">
    <property type="term" value="C:cytoplasm"/>
    <property type="evidence" value="ECO:0007669"/>
    <property type="project" value="UniProtKB-SubCell"/>
</dbReference>
<dbReference type="Proteomes" id="UP000193834">
    <property type="component" value="Unassembled WGS sequence"/>
</dbReference>
<dbReference type="STRING" id="1852522.SAMN06295960_3981"/>
<dbReference type="InterPro" id="IPR056300">
    <property type="entry name" value="SusG-like_C"/>
</dbReference>
<keyword evidence="4 9" id="KW-0378">Hydrolase</keyword>
<dbReference type="AlphaFoldDB" id="A0A1X7LR43"/>
<evidence type="ECO:0000256" key="5">
    <source>
        <dbReference type="ARBA" id="ARBA00023295"/>
    </source>
</evidence>
<sequence>MKQESMHNQLELLNREITTKQHSQQVEPANQPERAAAGEQAAKQDWRRSVVYQIYPKSFKNSGSGATGDLKGITMKLDYLQKLGVDYIWITPIYKSPQHDNGYDVSDYYAIDESYGTMEDFERLVMEAKARGIGIMLDIVVNHSSTEHEWFQAAINDPKSPYRGYYIWRDEPNHWESKFGGSAWEKDEASGQYYLHLFDKTQADLNWENEELRQEIYTMMRFWVEKGVSGFRLDVINLISKDQRFPDEIREDGSYGDGRKCYTDGPRIHDMLQEMNREVFQGTDLLTVGEMSSTSIDYCVKYSNPDRQELSMTFSFHHLKVDYPNGEKWVKADFDFEQLKRIMSDWQIGMHAGGGWNALFWCNHDQPRIVSRFGDDGEYRERSAKMLATSLHMLQGTPYIYQGEEIGMTNPHFNEIDQYRDVETLNMYRLYREEGRTHEELMDAIKQKSRDNSRTLMQWDDSIHAGFTEGEPWIEVAPNYKHIHVKEALSREDSVFYYYQLLIQLRHELGVVTEGRYERIDQADPQVWAYARTTEQDALLVLCNYYGTEASFDMPEELKARFKGWRSRILIHNCQGASESWTSRIPLRPYESIVYYLER</sequence>
<accession>A0A1X7LR43</accession>
<dbReference type="Pfam" id="PF00128">
    <property type="entry name" value="Alpha-amylase"/>
    <property type="match status" value="1"/>
</dbReference>
<comment type="subcellular location">
    <subcellularLocation>
        <location evidence="1">Cytoplasm</location>
    </subcellularLocation>
</comment>
<dbReference type="GO" id="GO:0005993">
    <property type="term" value="P:trehalose catabolic process"/>
    <property type="evidence" value="ECO:0007669"/>
    <property type="project" value="InterPro"/>
</dbReference>
<reference evidence="9 10" key="1">
    <citation type="submission" date="2017-04" db="EMBL/GenBank/DDBJ databases">
        <authorList>
            <person name="Afonso C.L."/>
            <person name="Miller P.J."/>
            <person name="Scott M.A."/>
            <person name="Spackman E."/>
            <person name="Goraichik I."/>
            <person name="Dimitrov K.M."/>
            <person name="Suarez D.L."/>
            <person name="Swayne D.E."/>
        </authorList>
    </citation>
    <scope>NUCLEOTIDE SEQUENCE [LARGE SCALE GENOMIC DNA]</scope>
    <source>
        <strain evidence="9 10">11</strain>
    </source>
</reference>
<dbReference type="Gene3D" id="3.20.20.80">
    <property type="entry name" value="Glycosidases"/>
    <property type="match status" value="1"/>
</dbReference>
<dbReference type="GO" id="GO:0004556">
    <property type="term" value="F:alpha-amylase activity"/>
    <property type="evidence" value="ECO:0007669"/>
    <property type="project" value="TreeGrafter"/>
</dbReference>
<evidence type="ECO:0000256" key="7">
    <source>
        <dbReference type="SAM" id="MobiDB-lite"/>
    </source>
</evidence>
<feature type="region of interest" description="Disordered" evidence="7">
    <location>
        <begin position="17"/>
        <end position="42"/>
    </location>
</feature>
<dbReference type="FunFam" id="3.20.20.80:FF:000014">
    <property type="entry name" value="Alpha,alpha-phosphotrehalase"/>
    <property type="match status" value="1"/>
</dbReference>
<dbReference type="RefSeq" id="WP_244903487.1">
    <property type="nucleotide sequence ID" value="NZ_FXAZ01000006.1"/>
</dbReference>
<dbReference type="CDD" id="cd11333">
    <property type="entry name" value="AmyAc_SI_OligoGlu_DGase"/>
    <property type="match status" value="1"/>
</dbReference>
<dbReference type="PANTHER" id="PTHR10357:SF217">
    <property type="entry name" value="TREHALOSE-6-PHOSPHATE HYDROLASE"/>
    <property type="match status" value="1"/>
</dbReference>
<evidence type="ECO:0000259" key="8">
    <source>
        <dbReference type="SMART" id="SM00642"/>
    </source>
</evidence>
<gene>
    <name evidence="9" type="ORF">SAMN06295960_3981</name>
</gene>
<evidence type="ECO:0000313" key="9">
    <source>
        <dbReference type="EMBL" id="SMG55732.1"/>
    </source>
</evidence>
<dbReference type="FunFam" id="2.60.40.1180:FF:000007">
    <property type="entry name" value="Sucrose isomerase"/>
    <property type="match status" value="1"/>
</dbReference>
<dbReference type="SUPFAM" id="SSF51445">
    <property type="entry name" value="(Trans)glycosidases"/>
    <property type="match status" value="1"/>
</dbReference>
<dbReference type="Pfam" id="PF23915">
    <property type="entry name" value="SusG_C"/>
    <property type="match status" value="1"/>
</dbReference>
<dbReference type="InterPro" id="IPR012769">
    <property type="entry name" value="Trehalose_TreC"/>
</dbReference>
<organism evidence="9 10">
    <name type="scientific">Paenibacillus aquistagni</name>
    <dbReference type="NCBI Taxonomy" id="1852522"/>
    <lineage>
        <taxon>Bacteria</taxon>
        <taxon>Bacillati</taxon>
        <taxon>Bacillota</taxon>
        <taxon>Bacilli</taxon>
        <taxon>Bacillales</taxon>
        <taxon>Paenibacillaceae</taxon>
        <taxon>Paenibacillus</taxon>
    </lineage>
</organism>
<dbReference type="NCBIfam" id="NF008183">
    <property type="entry name" value="PRK10933.1"/>
    <property type="match status" value="1"/>
</dbReference>
<name>A0A1X7LR43_9BACL</name>
<evidence type="ECO:0000256" key="4">
    <source>
        <dbReference type="ARBA" id="ARBA00022801"/>
    </source>
</evidence>